<reference evidence="1" key="1">
    <citation type="submission" date="2022-07" db="EMBL/GenBank/DDBJ databases">
        <title>Phylogenomic reconstructions and comparative analyses of Kickxellomycotina fungi.</title>
        <authorList>
            <person name="Reynolds N.K."/>
            <person name="Stajich J.E."/>
            <person name="Barry K."/>
            <person name="Grigoriev I.V."/>
            <person name="Crous P."/>
            <person name="Smith M.E."/>
        </authorList>
    </citation>
    <scope>NUCLEOTIDE SEQUENCE</scope>
    <source>
        <strain evidence="1">Benny 63K</strain>
    </source>
</reference>
<keyword evidence="1" id="KW-0808">Transferase</keyword>
<gene>
    <name evidence="1" type="primary">BUB1_2</name>
    <name evidence="1" type="ORF">LPJ66_000944</name>
</gene>
<dbReference type="Proteomes" id="UP001150581">
    <property type="component" value="Unassembled WGS sequence"/>
</dbReference>
<name>A0ACC1IUN5_9FUNG</name>
<organism evidence="1 2">
    <name type="scientific">Kickxella alabastrina</name>
    <dbReference type="NCBI Taxonomy" id="61397"/>
    <lineage>
        <taxon>Eukaryota</taxon>
        <taxon>Fungi</taxon>
        <taxon>Fungi incertae sedis</taxon>
        <taxon>Zoopagomycota</taxon>
        <taxon>Kickxellomycotina</taxon>
        <taxon>Kickxellomycetes</taxon>
        <taxon>Kickxellales</taxon>
        <taxon>Kickxellaceae</taxon>
        <taxon>Kickxella</taxon>
    </lineage>
</organism>
<proteinExistence type="predicted"/>
<keyword evidence="1" id="KW-0418">Kinase</keyword>
<evidence type="ECO:0000313" key="1">
    <source>
        <dbReference type="EMBL" id="KAJ1901198.1"/>
    </source>
</evidence>
<sequence>MSATGATDFEIPLHGEDDPRISSTDEPAGRIIDFSSFEHQKENIQPLPRGRSASALALLYGGGAPALSTKPSTTSSTSNNPDSLSSIARQSLQPTRPLSAKLMDDDSTTTSRDVRMSNHLQAQNSQFQNEIAMMDPAETDDPLDVYFRYIQWLFEVFPQATGHQEVIKLVEKPLRLFRDDERYRNDARYVKMWIWYTGLINEGQEAVFQFLLSNNIGDSLAVLYEEYAKLLEGREKTRKADEVYQLGVARKAQPLARLERKYVEFQRRVMARTIRAVDMAAAANGSASNGGGGQVAEQMGGGHRTTTRDENQDPSGRTMLGAKRSGRSVHSAAANTLPPSQRGLSGNLAAAGSSAVSRPNARISVFADTDESTTASAPASAPASAAVGQRHGERGAPVATPWLDIGSDEGRRKENMLEASSWRGQTLEQRRTPAAAGRPVIEKFTVFSDEPKVGDGDSDAHDETPAAAVAASISTLNLSSNSSGVLGQRQVDGKALTSSSGLLNSFDASTATAATAETSSVAGRPPGKSKPLERMVMNDGILFPSGDGVPQCVEEARSRLLRYAFDYRQWQLQHERPEPAPILENIVDGRIRRGKRKSLGVSSPTINTKVAQKEMLGIWNDDLDSDSDSESLRGVNTPCKTPLGGGSKRSAAIADDDYQFTMGPVTPHVVPESIGRQLPVIPTSARSFRFASSLGQPDVDENDAPTVVLNSIRAARRQELQMTRVRPTPLAARSHPTPLASRGYSTPLASRGQQSISLQPMMQRLGHLGESDEEAVADAEARTPANKKRIQIFRDPESIGSGKNSNTRPESPSVISPGRFFGDSCSVHSAPADMPNQTFDGAVAGSADRLGPLYSTPVRSARAPGTRGATHSIPHSASAAMRYSQHTPGYTRTATGYSISGAEFSAVSGFTGVSTIGWPTSSMPNDQFDSGDEERRSEVSQTPMRKRLSMAARDLGRITPRFPSEMAGNNNNNAEHDVACDYAEEEEDDEDDEDEDEDDGDEPCTENIGEFSDLDSQMNELQMQLGAQYMPPVLASVQRPSGRNSGSRAPSEDKGSMFQIFRD</sequence>
<keyword evidence="2" id="KW-1185">Reference proteome</keyword>
<accession>A0ACC1IUN5</accession>
<comment type="caution">
    <text evidence="1">The sequence shown here is derived from an EMBL/GenBank/DDBJ whole genome shotgun (WGS) entry which is preliminary data.</text>
</comment>
<dbReference type="EC" id="2.7.11.1" evidence="1"/>
<dbReference type="EMBL" id="JANBPG010000039">
    <property type="protein sequence ID" value="KAJ1901198.1"/>
    <property type="molecule type" value="Genomic_DNA"/>
</dbReference>
<evidence type="ECO:0000313" key="2">
    <source>
        <dbReference type="Proteomes" id="UP001150581"/>
    </source>
</evidence>
<protein>
    <submittedName>
        <fullName evidence="1">Protein kinase</fullName>
        <ecNumber evidence="1">2.7.11.1</ecNumber>
    </submittedName>
</protein>